<dbReference type="Pfam" id="PF00916">
    <property type="entry name" value="Sulfate_transp"/>
    <property type="match status" value="1"/>
</dbReference>
<reference evidence="8 9" key="1">
    <citation type="journal article" date="2020" name="BMC Genomics">
        <title>Correction to: Identification and distribution of gene clusters required for synthesis of sphingolipid metabolism inhibitors in diverse species of the filamentous fungus Fusarium.</title>
        <authorList>
            <person name="Kim H.S."/>
            <person name="Lohmar J.M."/>
            <person name="Busman M."/>
            <person name="Brown D.W."/>
            <person name="Naumann T.A."/>
            <person name="Divon H.H."/>
            <person name="Lysoe E."/>
            <person name="Uhlig S."/>
            <person name="Proctor R.H."/>
        </authorList>
    </citation>
    <scope>NUCLEOTIDE SEQUENCE [LARGE SCALE GENOMIC DNA]</scope>
    <source>
        <strain evidence="8 9">NRRL 25214</strain>
    </source>
</reference>
<evidence type="ECO:0000313" key="9">
    <source>
        <dbReference type="Proteomes" id="UP000573603"/>
    </source>
</evidence>
<evidence type="ECO:0000259" key="7">
    <source>
        <dbReference type="PROSITE" id="PS50801"/>
    </source>
</evidence>
<comment type="caution">
    <text evidence="8">The sequence shown here is derived from an EMBL/GenBank/DDBJ whole genome shotgun (WGS) entry which is preliminary data.</text>
</comment>
<gene>
    <name evidence="8" type="ORF">FANTH_12354</name>
</gene>
<keyword evidence="2 6" id="KW-0812">Transmembrane</keyword>
<evidence type="ECO:0000256" key="3">
    <source>
        <dbReference type="ARBA" id="ARBA00022989"/>
    </source>
</evidence>
<feature type="transmembrane region" description="Helical" evidence="6">
    <location>
        <begin position="283"/>
        <end position="305"/>
    </location>
</feature>
<feature type="transmembrane region" description="Helical" evidence="6">
    <location>
        <begin position="385"/>
        <end position="404"/>
    </location>
</feature>
<evidence type="ECO:0000313" key="8">
    <source>
        <dbReference type="EMBL" id="KAF5234000.1"/>
    </source>
</evidence>
<evidence type="ECO:0000256" key="6">
    <source>
        <dbReference type="SAM" id="Phobius"/>
    </source>
</evidence>
<feature type="transmembrane region" description="Helical" evidence="6">
    <location>
        <begin position="118"/>
        <end position="139"/>
    </location>
</feature>
<dbReference type="EMBL" id="JABEVY010000399">
    <property type="protein sequence ID" value="KAF5234000.1"/>
    <property type="molecule type" value="Genomic_DNA"/>
</dbReference>
<keyword evidence="3 6" id="KW-1133">Transmembrane helix</keyword>
<evidence type="ECO:0000256" key="5">
    <source>
        <dbReference type="SAM" id="MobiDB-lite"/>
    </source>
</evidence>
<organism evidence="8 9">
    <name type="scientific">Fusarium anthophilum</name>
    <dbReference type="NCBI Taxonomy" id="48485"/>
    <lineage>
        <taxon>Eukaryota</taxon>
        <taxon>Fungi</taxon>
        <taxon>Dikarya</taxon>
        <taxon>Ascomycota</taxon>
        <taxon>Pezizomycotina</taxon>
        <taxon>Sordariomycetes</taxon>
        <taxon>Hypocreomycetidae</taxon>
        <taxon>Hypocreales</taxon>
        <taxon>Nectriaceae</taxon>
        <taxon>Fusarium</taxon>
        <taxon>Fusarium fujikuroi species complex</taxon>
    </lineage>
</organism>
<dbReference type="AlphaFoldDB" id="A0A8H4YUA4"/>
<dbReference type="Pfam" id="PF01740">
    <property type="entry name" value="STAS"/>
    <property type="match status" value="1"/>
</dbReference>
<dbReference type="GO" id="GO:0055085">
    <property type="term" value="P:transmembrane transport"/>
    <property type="evidence" value="ECO:0007669"/>
    <property type="project" value="InterPro"/>
</dbReference>
<feature type="transmembrane region" description="Helical" evidence="6">
    <location>
        <begin position="425"/>
        <end position="444"/>
    </location>
</feature>
<feature type="transmembrane region" description="Helical" evidence="6">
    <location>
        <begin position="253"/>
        <end position="271"/>
    </location>
</feature>
<keyword evidence="4 6" id="KW-0472">Membrane</keyword>
<protein>
    <recommendedName>
        <fullName evidence="7">STAS domain-containing protein</fullName>
    </recommendedName>
</protein>
<feature type="domain" description="STAS" evidence="7">
    <location>
        <begin position="546"/>
        <end position="650"/>
    </location>
</feature>
<feature type="transmembrane region" description="Helical" evidence="6">
    <location>
        <begin position="205"/>
        <end position="225"/>
    </location>
</feature>
<feature type="transmembrane region" description="Helical" evidence="6">
    <location>
        <begin position="481"/>
        <end position="509"/>
    </location>
</feature>
<proteinExistence type="predicted"/>
<evidence type="ECO:0000256" key="2">
    <source>
        <dbReference type="ARBA" id="ARBA00022692"/>
    </source>
</evidence>
<feature type="region of interest" description="Disordered" evidence="5">
    <location>
        <begin position="30"/>
        <end position="52"/>
    </location>
</feature>
<dbReference type="InterPro" id="IPR036513">
    <property type="entry name" value="STAS_dom_sf"/>
</dbReference>
<comment type="subcellular location">
    <subcellularLocation>
        <location evidence="1">Membrane</location>
        <topology evidence="1">Multi-pass membrane protein</topology>
    </subcellularLocation>
</comment>
<evidence type="ECO:0000256" key="4">
    <source>
        <dbReference type="ARBA" id="ARBA00023136"/>
    </source>
</evidence>
<dbReference type="InterPro" id="IPR011547">
    <property type="entry name" value="SLC26A/SulP_dom"/>
</dbReference>
<dbReference type="InterPro" id="IPR002645">
    <property type="entry name" value="STAS_dom"/>
</dbReference>
<dbReference type="GO" id="GO:0016020">
    <property type="term" value="C:membrane"/>
    <property type="evidence" value="ECO:0007669"/>
    <property type="project" value="UniProtKB-SubCell"/>
</dbReference>
<keyword evidence="9" id="KW-1185">Reference proteome</keyword>
<feature type="transmembrane region" description="Helical" evidence="6">
    <location>
        <begin position="90"/>
        <end position="111"/>
    </location>
</feature>
<name>A0A8H4YUA4_9HYPO</name>
<dbReference type="SUPFAM" id="SSF52091">
    <property type="entry name" value="SpoIIaa-like"/>
    <property type="match status" value="1"/>
</dbReference>
<accession>A0A8H4YUA4</accession>
<feature type="transmembrane region" description="Helical" evidence="6">
    <location>
        <begin position="170"/>
        <end position="193"/>
    </location>
</feature>
<dbReference type="Gene3D" id="3.30.750.24">
    <property type="entry name" value="STAS domain"/>
    <property type="match status" value="1"/>
</dbReference>
<dbReference type="CDD" id="cd07042">
    <property type="entry name" value="STAS_SulP_like_sulfate_transporter"/>
    <property type="match status" value="1"/>
</dbReference>
<dbReference type="PANTHER" id="PTHR11814">
    <property type="entry name" value="SULFATE TRANSPORTER"/>
    <property type="match status" value="1"/>
</dbReference>
<evidence type="ECO:0000256" key="1">
    <source>
        <dbReference type="ARBA" id="ARBA00004141"/>
    </source>
</evidence>
<dbReference type="InterPro" id="IPR001902">
    <property type="entry name" value="SLC26A/SulP_fam"/>
</dbReference>
<dbReference type="PROSITE" id="PS50801">
    <property type="entry name" value="STAS"/>
    <property type="match status" value="1"/>
</dbReference>
<sequence length="654" mass="69700">MGRDDDTPLISTHSQSLGYGSITHSHLQSASRQTSGEPLSRLNGLGTDVERQGPEHQRYLPPVYSIISTIWPPSIETLRSYSKLYLKGDIVAALTVASLYIPLSFSFANLAHVSPASSLYAFVFHPIIYALLGSAPLMIVGPEATGSLLIGAAIQKQGHNLESASSVDSLTSGAITALAGSMLIGAGLLRLGFLERILSPPFRHGFISGVGFVLIIEQALVSFGLDGLAKEMGGVDGGAVHKLGFMIQHLARVHYLSSMIALSSLAFILIISAAKKRMGKQNAVMLLFPDRLVAVAGTALITYLFGLDKHGVAIVGSVGSSKLQFPSPYWPLGVFNKGQLQSMANTSMLVAVLGFIESAAAAKSLKPLDHQSCVHATTHSADRDLVALGAANLVGGCFSALPAFGGFGRSKLNIQAGGSTRMSSIFLTAISIVCALHATSWLYYVPTSTLAAMSIAVGISMMEEAHPAFASFLACRAWCELFLLVIVFFTIALHSMGLGITVGFGLTLLSSIRGSTKSHAIMQTKTLYLTESHPSYFLPSQKNCYIVAKVDPSLTFANIDHFKSRLIECMARPGQIMGLILDFRGTTQMDFCSGQALAEVVQIFIKQGHVVLCCRPPSGEVHRVLLSCCVIAYTGQEEYVEDVVEAQAILGRAI</sequence>
<dbReference type="Proteomes" id="UP000573603">
    <property type="component" value="Unassembled WGS sequence"/>
</dbReference>